<dbReference type="RefSeq" id="XP_002172189.1">
    <property type="nucleotide sequence ID" value="XM_002172153.1"/>
</dbReference>
<gene>
    <name evidence="3" type="primary">app1</name>
    <name evidence="2" type="ORF">SJAG_00920</name>
</gene>
<dbReference type="STRING" id="402676.B6JWZ5"/>
<reference evidence="2 4" key="1">
    <citation type="journal article" date="2011" name="Science">
        <title>Comparative functional genomics of the fission yeasts.</title>
        <authorList>
            <person name="Rhind N."/>
            <person name="Chen Z."/>
            <person name="Yassour M."/>
            <person name="Thompson D.A."/>
            <person name="Haas B.J."/>
            <person name="Habib N."/>
            <person name="Wapinski I."/>
            <person name="Roy S."/>
            <person name="Lin M.F."/>
            <person name="Heiman D.I."/>
            <person name="Young S.K."/>
            <person name="Furuya K."/>
            <person name="Guo Y."/>
            <person name="Pidoux A."/>
            <person name="Chen H.M."/>
            <person name="Robbertse B."/>
            <person name="Goldberg J.M."/>
            <person name="Aoki K."/>
            <person name="Bayne E.H."/>
            <person name="Berlin A.M."/>
            <person name="Desjardins C.A."/>
            <person name="Dobbs E."/>
            <person name="Dukaj L."/>
            <person name="Fan L."/>
            <person name="FitzGerald M.G."/>
            <person name="French C."/>
            <person name="Gujja S."/>
            <person name="Hansen K."/>
            <person name="Keifenheim D."/>
            <person name="Levin J.Z."/>
            <person name="Mosher R.A."/>
            <person name="Mueller C.A."/>
            <person name="Pfiffner J."/>
            <person name="Priest M."/>
            <person name="Russ C."/>
            <person name="Smialowska A."/>
            <person name="Swoboda P."/>
            <person name="Sykes S.M."/>
            <person name="Vaughn M."/>
            <person name="Vengrova S."/>
            <person name="Yoder R."/>
            <person name="Zeng Q."/>
            <person name="Allshire R."/>
            <person name="Baulcombe D."/>
            <person name="Birren B.W."/>
            <person name="Brown W."/>
            <person name="Ekwall K."/>
            <person name="Kellis M."/>
            <person name="Leatherwood J."/>
            <person name="Levin H."/>
            <person name="Margalit H."/>
            <person name="Martienssen R."/>
            <person name="Nieduszynski C.A."/>
            <person name="Spatafora J.W."/>
            <person name="Friedman N."/>
            <person name="Dalgaard J.Z."/>
            <person name="Baumann P."/>
            <person name="Niki H."/>
            <person name="Regev A."/>
            <person name="Nusbaum C."/>
        </authorList>
    </citation>
    <scope>NUCLEOTIDE SEQUENCE [LARGE SCALE GENOMIC DNA]</scope>
    <source>
        <strain evidence="4">yFS275 / FY16936</strain>
    </source>
</reference>
<proteinExistence type="predicted"/>
<evidence type="ECO:0000259" key="1">
    <source>
        <dbReference type="Pfam" id="PF09949"/>
    </source>
</evidence>
<dbReference type="HOGENOM" id="CLU_008292_0_0_1"/>
<dbReference type="OrthoDB" id="541883at2759"/>
<evidence type="ECO:0000313" key="3">
    <source>
        <dbReference type="JaponicusDB" id="SJAG_00920"/>
    </source>
</evidence>
<dbReference type="InterPro" id="IPR019236">
    <property type="entry name" value="APP1_cat"/>
</dbReference>
<dbReference type="OMA" id="NSPWQLW"/>
<dbReference type="AlphaFoldDB" id="B6JWZ5"/>
<dbReference type="VEuPathDB" id="FungiDB:SJAG_00920"/>
<dbReference type="GeneID" id="7052012"/>
<dbReference type="GO" id="GO:0030479">
    <property type="term" value="C:actin cortical patch"/>
    <property type="evidence" value="ECO:0000318"/>
    <property type="project" value="GO_Central"/>
</dbReference>
<protein>
    <submittedName>
        <fullName evidence="2">Actin cortical patch protein</fullName>
    </submittedName>
</protein>
<organism evidence="2 4">
    <name type="scientific">Schizosaccharomyces japonicus (strain yFS275 / FY16936)</name>
    <name type="common">Fission yeast</name>
    <dbReference type="NCBI Taxonomy" id="402676"/>
    <lineage>
        <taxon>Eukaryota</taxon>
        <taxon>Fungi</taxon>
        <taxon>Dikarya</taxon>
        <taxon>Ascomycota</taxon>
        <taxon>Taphrinomycotina</taxon>
        <taxon>Schizosaccharomycetes</taxon>
        <taxon>Schizosaccharomycetales</taxon>
        <taxon>Schizosaccharomycetaceae</taxon>
        <taxon>Schizosaccharomyces</taxon>
    </lineage>
</organism>
<dbReference type="GO" id="GO:0008195">
    <property type="term" value="F:phosphatidate phosphatase activity"/>
    <property type="evidence" value="ECO:0000318"/>
    <property type="project" value="GO_Central"/>
</dbReference>
<dbReference type="Proteomes" id="UP000001744">
    <property type="component" value="Unassembled WGS sequence"/>
</dbReference>
<dbReference type="GO" id="GO:0006629">
    <property type="term" value="P:lipid metabolic process"/>
    <property type="evidence" value="ECO:0000318"/>
    <property type="project" value="GO_Central"/>
</dbReference>
<dbReference type="eggNOG" id="ENOG502QT5E">
    <property type="taxonomic scope" value="Eukaryota"/>
</dbReference>
<accession>B6JWZ5</accession>
<name>B6JWZ5_SCHJY</name>
<dbReference type="Pfam" id="PF09949">
    <property type="entry name" value="APP1_cat"/>
    <property type="match status" value="1"/>
</dbReference>
<dbReference type="PANTHER" id="PTHR28208">
    <property type="entry name" value="PHOSPHATIDATE PHOSPHATASE APP1"/>
    <property type="match status" value="1"/>
</dbReference>
<keyword evidence="4" id="KW-1185">Reference proteome</keyword>
<dbReference type="JaponicusDB" id="SJAG_00920">
    <property type="gene designation" value="app1"/>
</dbReference>
<evidence type="ECO:0000313" key="2">
    <source>
        <dbReference type="EMBL" id="EEB05896.1"/>
    </source>
</evidence>
<dbReference type="EMBL" id="KE651166">
    <property type="protein sequence ID" value="EEB05896.1"/>
    <property type="molecule type" value="Genomic_DNA"/>
</dbReference>
<dbReference type="PANTHER" id="PTHR28208:SF3">
    <property type="entry name" value="PHOSPHATIDATE PHOSPHATASE APP1"/>
    <property type="match status" value="1"/>
</dbReference>
<sequence length="572" mass="64318">MFRSFGRLFSNGDYDPLKDPNSAMSLEDVHVTLYPQCFLHNETIELEGSSVITVNVRGWVHDNPTNKPLRRKDRLVVGLLRRLVGLPANADAVSDLPPTPSEMSEIDNSLPSTEGTKSSAFSGLFSRFVPAQTVSPLIKELGFETCKNHFEKRISLIVSRGISGERVRVTVYAYDQEYRTVQVAQFSTITNEQGYFEVNNPIPYCKSKGNKFMVKAIVVRTEKLGSPRFDVLKDVCVLDSTGVSVLSDIDDTIKDTRVYAGSRAVAQSTLLQAVDRQNVPGVSDWFRNLYNHGTSLHLVSNSPWQLWPMLRVFFDCADLPFISSVHLKHYNGVLQSLMEHAAERKRHSLINAARMLGDRRLFLIGDNSEQDPALYAEFSASFPDRVLGIFIRDVLTDHCTAIGQKLAEEVDVEDTVKSLKSLEAQKASQAPAHAGVENDEEEEVGNINLNYQPPGEVLHIEKIEGADVPSYTLHSYYIQTVPTDDYVTNTTIYVERVQHSATVLRNIHLLSTYPPAGRVTNRQLQLWYRQLAKYRSIVPEHIPFVIWHHGDEACPISIELLRQAFDNPFGLA</sequence>
<evidence type="ECO:0000313" key="4">
    <source>
        <dbReference type="Proteomes" id="UP000001744"/>
    </source>
</evidence>
<dbReference type="InterPro" id="IPR052935">
    <property type="entry name" value="Mg2+_PAP"/>
</dbReference>
<feature type="domain" description="Phosphatidate phosphatase APP1 catalytic" evidence="1">
    <location>
        <begin position="243"/>
        <end position="393"/>
    </location>
</feature>